<dbReference type="RefSeq" id="WP_015790519.1">
    <property type="nucleotide sequence ID" value="NC_013158.1"/>
</dbReference>
<dbReference type="Proteomes" id="UP000002071">
    <property type="component" value="Chromosome"/>
</dbReference>
<reference evidence="2 3" key="1">
    <citation type="journal article" date="2009" name="Stand. Genomic Sci.">
        <title>Complete genome sequence of Halorhabdus utahensis type strain (AX-2).</title>
        <authorList>
            <person name="Anderson I."/>
            <person name="Tindall B.J."/>
            <person name="Pomrenke H."/>
            <person name="Goker M."/>
            <person name="Lapidus A."/>
            <person name="Nolan M."/>
            <person name="Copeland A."/>
            <person name="Glavina Del Rio T."/>
            <person name="Chen F."/>
            <person name="Tice H."/>
            <person name="Cheng J.F."/>
            <person name="Lucas S."/>
            <person name="Chertkov O."/>
            <person name="Bruce D."/>
            <person name="Brettin T."/>
            <person name="Detter J.C."/>
            <person name="Han C."/>
            <person name="Goodwin L."/>
            <person name="Land M."/>
            <person name="Hauser L."/>
            <person name="Chang Y.J."/>
            <person name="Jeffries C.D."/>
            <person name="Pitluck S."/>
            <person name="Pati A."/>
            <person name="Mavromatis K."/>
            <person name="Ivanova N."/>
            <person name="Ovchinnikova G."/>
            <person name="Chen A."/>
            <person name="Palaniappan K."/>
            <person name="Chain P."/>
            <person name="Rohde M."/>
            <person name="Bristow J."/>
            <person name="Eisen J.A."/>
            <person name="Markowitz V."/>
            <person name="Hugenholtz P."/>
            <person name="Kyrpides N.C."/>
            <person name="Klenk H.P."/>
        </authorList>
    </citation>
    <scope>NUCLEOTIDE SEQUENCE [LARGE SCALE GENOMIC DNA]</scope>
    <source>
        <strain evidence="3">DSM 12940 / JCM 11049 / AX-2</strain>
    </source>
</reference>
<dbReference type="Gene3D" id="3.60.21.10">
    <property type="match status" value="1"/>
</dbReference>
<evidence type="ECO:0000259" key="1">
    <source>
        <dbReference type="Pfam" id="PF00149"/>
    </source>
</evidence>
<name>C7NR44_HALUD</name>
<protein>
    <submittedName>
        <fullName evidence="2">Metallophosphoesterase</fullName>
    </submittedName>
</protein>
<dbReference type="HOGENOM" id="CLU_075478_0_1_2"/>
<dbReference type="KEGG" id="hut:Huta_2796"/>
<dbReference type="PIRSF" id="PIRSF000887">
    <property type="entry name" value="Pesterase_MJ0037"/>
    <property type="match status" value="1"/>
</dbReference>
<dbReference type="InterPro" id="IPR029052">
    <property type="entry name" value="Metallo-depent_PP-like"/>
</dbReference>
<dbReference type="Pfam" id="PF00149">
    <property type="entry name" value="Metallophos"/>
    <property type="match status" value="1"/>
</dbReference>
<dbReference type="InterPro" id="IPR024173">
    <property type="entry name" value="Pesterase_MJ0037-like"/>
</dbReference>
<dbReference type="AlphaFoldDB" id="C7NR44"/>
<organism evidence="2 3">
    <name type="scientific">Halorhabdus utahensis (strain DSM 12940 / JCM 11049 / AX-2)</name>
    <dbReference type="NCBI Taxonomy" id="519442"/>
    <lineage>
        <taxon>Archaea</taxon>
        <taxon>Methanobacteriati</taxon>
        <taxon>Methanobacteriota</taxon>
        <taxon>Stenosarchaea group</taxon>
        <taxon>Halobacteria</taxon>
        <taxon>Halobacteriales</taxon>
        <taxon>Haloarculaceae</taxon>
        <taxon>Halorhabdus</taxon>
    </lineage>
</organism>
<feature type="domain" description="Calcineurin-like phosphoesterase" evidence="1">
    <location>
        <begin position="16"/>
        <end position="128"/>
    </location>
</feature>
<dbReference type="eggNOG" id="arCOG01150">
    <property type="taxonomic scope" value="Archaea"/>
</dbReference>
<dbReference type="OrthoDB" id="18264at2157"/>
<dbReference type="PANTHER" id="PTHR39323">
    <property type="entry name" value="BLR1149 PROTEIN"/>
    <property type="match status" value="1"/>
</dbReference>
<dbReference type="STRING" id="519442.Huta_2796"/>
<dbReference type="EMBL" id="CP001687">
    <property type="protein sequence ID" value="ACV12957.1"/>
    <property type="molecule type" value="Genomic_DNA"/>
</dbReference>
<dbReference type="SUPFAM" id="SSF56300">
    <property type="entry name" value="Metallo-dependent phosphatases"/>
    <property type="match status" value="1"/>
</dbReference>
<dbReference type="PANTHER" id="PTHR39323:SF1">
    <property type="entry name" value="BLR1149 PROTEIN"/>
    <property type="match status" value="1"/>
</dbReference>
<gene>
    <name evidence="2" type="ordered locus">Huta_2796</name>
</gene>
<evidence type="ECO:0000313" key="2">
    <source>
        <dbReference type="EMBL" id="ACV12957.1"/>
    </source>
</evidence>
<sequence>MEPTFRDRAVIVGETLVVADLHFGRERSSNVELSLGSDASMCDRIETLLEAHDPAEVVIAGDALHSFDSLPPGVANAFADLRESVAEHGTELIITPGNHDVLLDAVWDGPTPDSYALADGETVVLHGDDPPERSADRYLIGHDHPAIEIEGQRRPCYLHGVDAYRGSDVVVLPSFNELVAGVRINQMRAADFHSPFIRNAGAFRPIVRDEKAAETLEFPPLGSLREML</sequence>
<dbReference type="GeneID" id="8385103"/>
<dbReference type="GO" id="GO:0016787">
    <property type="term" value="F:hydrolase activity"/>
    <property type="evidence" value="ECO:0007669"/>
    <property type="project" value="InterPro"/>
</dbReference>
<dbReference type="InterPro" id="IPR004843">
    <property type="entry name" value="Calcineurin-like_PHP"/>
</dbReference>
<keyword evidence="3" id="KW-1185">Reference proteome</keyword>
<evidence type="ECO:0000313" key="3">
    <source>
        <dbReference type="Proteomes" id="UP000002071"/>
    </source>
</evidence>
<proteinExistence type="predicted"/>
<accession>C7NR44</accession>